<dbReference type="AlphaFoldDB" id="A0A804HZJ4"/>
<keyword evidence="2" id="KW-1185">Reference proteome</keyword>
<dbReference type="EnsemblPlants" id="Ma02_t05450.1">
    <property type="protein sequence ID" value="Ma02_p05450.1"/>
    <property type="gene ID" value="Ma02_g05450"/>
</dbReference>
<dbReference type="Gramene" id="Ma02_t05450.1">
    <property type="protein sequence ID" value="Ma02_p05450.1"/>
    <property type="gene ID" value="Ma02_g05450"/>
</dbReference>
<name>A0A804HZJ4_MUSAM</name>
<protein>
    <submittedName>
        <fullName evidence="1">Uncharacterized protein</fullName>
    </submittedName>
</protein>
<proteinExistence type="predicted"/>
<reference evidence="1" key="1">
    <citation type="submission" date="2021-05" db="UniProtKB">
        <authorList>
            <consortium name="EnsemblPlants"/>
        </authorList>
    </citation>
    <scope>IDENTIFICATION</scope>
    <source>
        <strain evidence="1">subsp. malaccensis</strain>
    </source>
</reference>
<dbReference type="Proteomes" id="UP000012960">
    <property type="component" value="Unplaced"/>
</dbReference>
<evidence type="ECO:0000313" key="1">
    <source>
        <dbReference type="EnsemblPlants" id="Ma02_p05450.1"/>
    </source>
</evidence>
<sequence>MVTKPHLNPNLNLAEDGVRRAVVRVAAKSNPGERHSPTRLCADHGLADAARRPVPCEEESHEVSLEFVPSANNDSSDSVFLQQQQQRLPPAVAATSSSNSSGGSGSGFFPSLPVYLSLSPPPSSLLPLLHSPQHSTATSLLSLLLLPHSLYPSYVHCSLFPLPLHLPVHRCFLALSPLPSFSFTAALIQSLPSFPPLFPVHHCHVFAVCQFETRIAACLAVSLCCLSMFVRTAAACCSESVVKCRL</sequence>
<dbReference type="InParanoid" id="A0A804HZJ4"/>
<organism evidence="1 2">
    <name type="scientific">Musa acuminata subsp. malaccensis</name>
    <name type="common">Wild banana</name>
    <name type="synonym">Musa malaccensis</name>
    <dbReference type="NCBI Taxonomy" id="214687"/>
    <lineage>
        <taxon>Eukaryota</taxon>
        <taxon>Viridiplantae</taxon>
        <taxon>Streptophyta</taxon>
        <taxon>Embryophyta</taxon>
        <taxon>Tracheophyta</taxon>
        <taxon>Spermatophyta</taxon>
        <taxon>Magnoliopsida</taxon>
        <taxon>Liliopsida</taxon>
        <taxon>Zingiberales</taxon>
        <taxon>Musaceae</taxon>
        <taxon>Musa</taxon>
    </lineage>
</organism>
<evidence type="ECO:0000313" key="2">
    <source>
        <dbReference type="Proteomes" id="UP000012960"/>
    </source>
</evidence>
<accession>A0A804HZJ4</accession>